<protein>
    <submittedName>
        <fullName evidence="1">Tautomerase enzyme</fullName>
    </submittedName>
</protein>
<evidence type="ECO:0000313" key="1">
    <source>
        <dbReference type="EMBL" id="AOZ10059.1"/>
    </source>
</evidence>
<organism evidence="1 2">
    <name type="scientific">Cupriavidus malaysiensis</name>
    <dbReference type="NCBI Taxonomy" id="367825"/>
    <lineage>
        <taxon>Bacteria</taxon>
        <taxon>Pseudomonadati</taxon>
        <taxon>Pseudomonadota</taxon>
        <taxon>Betaproteobacteria</taxon>
        <taxon>Burkholderiales</taxon>
        <taxon>Burkholderiaceae</taxon>
        <taxon>Cupriavidus</taxon>
    </lineage>
</organism>
<gene>
    <name evidence="1" type="ORF">BKK80_30865</name>
</gene>
<evidence type="ECO:0000313" key="2">
    <source>
        <dbReference type="Proteomes" id="UP000177515"/>
    </source>
</evidence>
<keyword evidence="2" id="KW-1185">Reference proteome</keyword>
<proteinExistence type="predicted"/>
<dbReference type="RefSeq" id="WP_071072595.1">
    <property type="nucleotide sequence ID" value="NZ_CP017755.1"/>
</dbReference>
<dbReference type="EMBL" id="CP017755">
    <property type="protein sequence ID" value="AOZ10059.1"/>
    <property type="molecule type" value="Genomic_DNA"/>
</dbReference>
<reference evidence="1 2" key="1">
    <citation type="submission" date="2016-10" db="EMBL/GenBank/DDBJ databases">
        <title>Complete genome sequences of three Cupriavidus strains isolated from various Malaysian environments.</title>
        <authorList>
            <person name="Abdullah A.A.-A."/>
            <person name="Shafie N.A.H."/>
            <person name="Lau N.S."/>
        </authorList>
    </citation>
    <scope>NUCLEOTIDE SEQUENCE [LARGE SCALE GENOMIC DNA]</scope>
    <source>
        <strain evidence="1 2">USMAA1020</strain>
    </source>
</reference>
<dbReference type="Gene3D" id="3.30.429.10">
    <property type="entry name" value="Macrophage Migration Inhibitory Factor"/>
    <property type="match status" value="1"/>
</dbReference>
<sequence>MPMIDAYLPQGALPPEAEAQLMRDLTDILIQHEGLDPRNPRVRDVTWIFVHRPAAVYRAGEPATAPIYRIVPSVPEGQYTDAARAGLVKEVTAAVARAEGVPADVIGKRVWVFPTEVNDGCWGARGAVRRLPDIMESFGGATLRELGERRLAAKRRVDAGRLIGALAGALAGGEDGGADHSENVKAS</sequence>
<name>A0ABN4TUE7_9BURK</name>
<accession>A0ABN4TUE7</accession>
<dbReference type="Proteomes" id="UP000177515">
    <property type="component" value="Chromosome 2"/>
</dbReference>
<dbReference type="SUPFAM" id="SSF55331">
    <property type="entry name" value="Tautomerase/MIF"/>
    <property type="match status" value="1"/>
</dbReference>
<dbReference type="InterPro" id="IPR014347">
    <property type="entry name" value="Tautomerase/MIF_sf"/>
</dbReference>